<dbReference type="InterPro" id="IPR006139">
    <property type="entry name" value="D-isomer_2_OHA_DH_cat_dom"/>
</dbReference>
<keyword evidence="2" id="KW-0028">Amino-acid biosynthesis</keyword>
<dbReference type="GO" id="GO:0008652">
    <property type="term" value="P:amino acid biosynthetic process"/>
    <property type="evidence" value="ECO:0007669"/>
    <property type="project" value="UniProtKB-KW"/>
</dbReference>
<evidence type="ECO:0000256" key="2">
    <source>
        <dbReference type="ARBA" id="ARBA00022605"/>
    </source>
</evidence>
<dbReference type="Pfam" id="PF00389">
    <property type="entry name" value="2-Hacid_dh"/>
    <property type="match status" value="1"/>
</dbReference>
<accession>A0A4Q0YD72</accession>
<dbReference type="EMBL" id="PDKJ01000012">
    <property type="protein sequence ID" value="RXJ66841.1"/>
    <property type="molecule type" value="Genomic_DNA"/>
</dbReference>
<feature type="domain" description="D-isomer specific 2-hydroxyacid dehydrogenase NAD-binding" evidence="7">
    <location>
        <begin position="111"/>
        <end position="282"/>
    </location>
</feature>
<dbReference type="PROSITE" id="PS00065">
    <property type="entry name" value="D_2_HYDROXYACID_DH_1"/>
    <property type="match status" value="1"/>
</dbReference>
<comment type="caution">
    <text evidence="8">The sequence shown here is derived from an EMBL/GenBank/DDBJ whole genome shotgun (WGS) entry which is preliminary data.</text>
</comment>
<dbReference type="PANTHER" id="PTHR42789:SF1">
    <property type="entry name" value="D-ISOMER SPECIFIC 2-HYDROXYACID DEHYDROGENASE FAMILY PROTEIN (AFU_ORTHOLOGUE AFUA_6G10090)"/>
    <property type="match status" value="1"/>
</dbReference>
<evidence type="ECO:0000313" key="9">
    <source>
        <dbReference type="Proteomes" id="UP000290172"/>
    </source>
</evidence>
<dbReference type="PANTHER" id="PTHR42789">
    <property type="entry name" value="D-ISOMER SPECIFIC 2-HYDROXYACID DEHYDROGENASE FAMILY PROTEIN (AFU_ORTHOLOGUE AFUA_6G10090)"/>
    <property type="match status" value="1"/>
</dbReference>
<dbReference type="InterPro" id="IPR029752">
    <property type="entry name" value="D-isomer_DH_CS1"/>
</dbReference>
<protein>
    <submittedName>
        <fullName evidence="8">3-phosphoglycerate dehydrogenase</fullName>
    </submittedName>
</protein>
<dbReference type="Proteomes" id="UP000290172">
    <property type="component" value="Unassembled WGS sequence"/>
</dbReference>
<dbReference type="InterPro" id="IPR036291">
    <property type="entry name" value="NAD(P)-bd_dom_sf"/>
</dbReference>
<dbReference type="GO" id="GO:0016616">
    <property type="term" value="F:oxidoreductase activity, acting on the CH-OH group of donors, NAD or NADP as acceptor"/>
    <property type="evidence" value="ECO:0007669"/>
    <property type="project" value="InterPro"/>
</dbReference>
<evidence type="ECO:0000256" key="3">
    <source>
        <dbReference type="ARBA" id="ARBA00023002"/>
    </source>
</evidence>
<sequence>MKVFVSTHPFSFTSPEPMRLLRYNEFDVRLNPFEHKISTEELCKVIGDAEILIAGTEKITEQVFESAPNLKLISRVGIGLDGVDFELCKKYGVKVAYTPDAPTMAVAELCVGLILDLGRQISITNKNIRSGIWKRHMGTLLNGKTVGIFGMGRIGKSLIHLLSNFNVNFLVHDINPDIAYGRLHNVKFGTKIDVLKYSDIISVNIPLKEDTKDFITSKELDLMQTHAILINTARGGIVNEEDLYNCLKENKIAGAAVDVFEQEPYKGNLCELDNCILTCHMGASTVDSRTDMEVQAVEEAIRFKNEKPFKNEAFANV</sequence>
<keyword evidence="4" id="KW-0520">NAD</keyword>
<evidence type="ECO:0000313" key="8">
    <source>
        <dbReference type="EMBL" id="RXJ66841.1"/>
    </source>
</evidence>
<feature type="domain" description="D-isomer specific 2-hydroxyacid dehydrogenase catalytic" evidence="6">
    <location>
        <begin position="14"/>
        <end position="311"/>
    </location>
</feature>
<dbReference type="InterPro" id="IPR050857">
    <property type="entry name" value="D-2-hydroxyacid_DH"/>
</dbReference>
<evidence type="ECO:0000256" key="4">
    <source>
        <dbReference type="ARBA" id="ARBA00023027"/>
    </source>
</evidence>
<dbReference type="GO" id="GO:0051287">
    <property type="term" value="F:NAD binding"/>
    <property type="evidence" value="ECO:0007669"/>
    <property type="project" value="InterPro"/>
</dbReference>
<organism evidence="8 9">
    <name type="scientific">Halarcobacter ebronensis</name>
    <dbReference type="NCBI Taxonomy" id="1462615"/>
    <lineage>
        <taxon>Bacteria</taxon>
        <taxon>Pseudomonadati</taxon>
        <taxon>Campylobacterota</taxon>
        <taxon>Epsilonproteobacteria</taxon>
        <taxon>Campylobacterales</taxon>
        <taxon>Arcobacteraceae</taxon>
        <taxon>Halarcobacter</taxon>
    </lineage>
</organism>
<evidence type="ECO:0000256" key="5">
    <source>
        <dbReference type="RuleBase" id="RU003719"/>
    </source>
</evidence>
<dbReference type="AlphaFoldDB" id="A0A4Q0YD72"/>
<reference evidence="8 9" key="1">
    <citation type="submission" date="2017-10" db="EMBL/GenBank/DDBJ databases">
        <title>Genomics of the genus Arcobacter.</title>
        <authorList>
            <person name="Perez-Cataluna A."/>
            <person name="Figueras M.J."/>
        </authorList>
    </citation>
    <scope>NUCLEOTIDE SEQUENCE [LARGE SCALE GENOMIC DNA]</scope>
    <source>
        <strain evidence="8 9">CECT 8993</strain>
    </source>
</reference>
<proteinExistence type="inferred from homology"/>
<name>A0A4Q0YD72_9BACT</name>
<dbReference type="SUPFAM" id="SSF52283">
    <property type="entry name" value="Formate/glycerate dehydrogenase catalytic domain-like"/>
    <property type="match status" value="1"/>
</dbReference>
<dbReference type="SUPFAM" id="SSF51735">
    <property type="entry name" value="NAD(P)-binding Rossmann-fold domains"/>
    <property type="match status" value="1"/>
</dbReference>
<comment type="similarity">
    <text evidence="1 5">Belongs to the D-isomer specific 2-hydroxyacid dehydrogenase family.</text>
</comment>
<gene>
    <name evidence="8" type="ORF">CRV08_12310</name>
</gene>
<evidence type="ECO:0000256" key="1">
    <source>
        <dbReference type="ARBA" id="ARBA00005854"/>
    </source>
</evidence>
<evidence type="ECO:0000259" key="6">
    <source>
        <dbReference type="Pfam" id="PF00389"/>
    </source>
</evidence>
<dbReference type="Pfam" id="PF02826">
    <property type="entry name" value="2-Hacid_dh_C"/>
    <property type="match status" value="1"/>
</dbReference>
<dbReference type="InterPro" id="IPR006140">
    <property type="entry name" value="D-isomer_DH_NAD-bd"/>
</dbReference>
<dbReference type="Gene3D" id="3.40.50.720">
    <property type="entry name" value="NAD(P)-binding Rossmann-like Domain"/>
    <property type="match status" value="2"/>
</dbReference>
<keyword evidence="3 5" id="KW-0560">Oxidoreductase</keyword>
<evidence type="ECO:0000259" key="7">
    <source>
        <dbReference type="Pfam" id="PF02826"/>
    </source>
</evidence>
<dbReference type="CDD" id="cd12172">
    <property type="entry name" value="PGDH_like_2"/>
    <property type="match status" value="1"/>
</dbReference>